<dbReference type="InterPro" id="IPR002504">
    <property type="entry name" value="NADK"/>
</dbReference>
<dbReference type="OrthoDB" id="24581at2759"/>
<name>A0A1E3J1N5_9TREE</name>
<comment type="similarity">
    <text evidence="1">Belongs to the NAD kinase family.</text>
</comment>
<sequence length="546" mass="60045">MPPKPDPSPPLPSLSSPDSRPPSAPLSPPRHRPRFASPSSALLKRDPSSLSSPAISRLSSPDLDSLQGPSTSALTFSEVNPLFIHAHLDRHGSLADWLKQRMYKARERPPCVPDSELRDAFSAEEDGIGTLSRQLAETAQGVRDMSKELGETKVRSRIQNVLIVTKNNDEGLINLTRDLALYLMQRLPPPSPEGASDRYGGPSQDRGMVVYVDIALKESERFDAAGLERHHPELFQPMEPRRTPSSTSIGNLSRLSSAFTSASSANDGSKGQKGEDGQLRYWTSDLCANKADQFDLVITLGGDGTVLLTSWLFQSVVPPVLPFALGSLGFLTNFDFNKYKAIVDKSIDEGIRVNLRMRFRCTIYRRKGESTKAEETFEVLNDVEIDRGFAPYISSLELYGDDHHLTTVQADGLIVSTPTGSTAYSLSAGGSLVHPQIPATLITPICPHTLSFRPMLLPDSMELRVCVPRDARSTAWASFDGKGRTELHQGDHIKITASRYPFPTICADKANTDWFSAIARTLLWNERAKQKTFTIKEEDGEDGQAS</sequence>
<dbReference type="FunFam" id="2.60.200.30:FF:000004">
    <property type="entry name" value="NAD kinase 2, chloroplastic"/>
    <property type="match status" value="1"/>
</dbReference>
<dbReference type="Pfam" id="PF20143">
    <property type="entry name" value="NAD_kinase_C"/>
    <property type="match status" value="1"/>
</dbReference>
<evidence type="ECO:0000256" key="4">
    <source>
        <dbReference type="ARBA" id="ARBA00022857"/>
    </source>
</evidence>
<dbReference type="InterPro" id="IPR016064">
    <property type="entry name" value="NAD/diacylglycerol_kinase_sf"/>
</dbReference>
<dbReference type="Proteomes" id="UP000094819">
    <property type="component" value="Unassembled WGS sequence"/>
</dbReference>
<feature type="region of interest" description="Disordered" evidence="6">
    <location>
        <begin position="1"/>
        <end position="69"/>
    </location>
</feature>
<comment type="caution">
    <text evidence="7">The sequence shown here is derived from an EMBL/GenBank/DDBJ whole genome shotgun (WGS) entry which is preliminary data.</text>
</comment>
<feature type="compositionally biased region" description="Pro residues" evidence="6">
    <location>
        <begin position="19"/>
        <end position="28"/>
    </location>
</feature>
<evidence type="ECO:0000256" key="3">
    <source>
        <dbReference type="ARBA" id="ARBA00022777"/>
    </source>
</evidence>
<keyword evidence="2" id="KW-0808">Transferase</keyword>
<dbReference type="Gene3D" id="3.40.50.10330">
    <property type="entry name" value="Probable inorganic polyphosphate/atp-NAD kinase, domain 1"/>
    <property type="match status" value="1"/>
</dbReference>
<evidence type="ECO:0000256" key="6">
    <source>
        <dbReference type="SAM" id="MobiDB-lite"/>
    </source>
</evidence>
<dbReference type="RefSeq" id="XP_019031017.1">
    <property type="nucleotide sequence ID" value="XM_019176985.1"/>
</dbReference>
<dbReference type="InterPro" id="IPR017437">
    <property type="entry name" value="ATP-NAD_kinase_PpnK-typ_C"/>
</dbReference>
<feature type="compositionally biased region" description="Low complexity" evidence="6">
    <location>
        <begin position="48"/>
        <end position="61"/>
    </location>
</feature>
<evidence type="ECO:0008006" key="9">
    <source>
        <dbReference type="Google" id="ProtNLM"/>
    </source>
</evidence>
<dbReference type="PANTHER" id="PTHR20275">
    <property type="entry name" value="NAD KINASE"/>
    <property type="match status" value="1"/>
</dbReference>
<feature type="compositionally biased region" description="Pro residues" evidence="6">
    <location>
        <begin position="1"/>
        <end position="12"/>
    </location>
</feature>
<evidence type="ECO:0000256" key="2">
    <source>
        <dbReference type="ARBA" id="ARBA00022679"/>
    </source>
</evidence>
<dbReference type="InterPro" id="IPR017438">
    <property type="entry name" value="ATP-NAD_kinase_N"/>
</dbReference>
<dbReference type="AlphaFoldDB" id="A0A1E3J1N5"/>
<keyword evidence="5" id="KW-0520">NAD</keyword>
<dbReference type="Gene3D" id="2.60.200.30">
    <property type="entry name" value="Probable inorganic polyphosphate/atp-NAD kinase, domain 2"/>
    <property type="match status" value="1"/>
</dbReference>
<evidence type="ECO:0000256" key="1">
    <source>
        <dbReference type="ARBA" id="ARBA00010995"/>
    </source>
</evidence>
<dbReference type="EMBL" id="AWGH01000014">
    <property type="protein sequence ID" value="ODN94738.1"/>
    <property type="molecule type" value="Genomic_DNA"/>
</dbReference>
<gene>
    <name evidence="7" type="ORF">L198_04882</name>
</gene>
<keyword evidence="8" id="KW-1185">Reference proteome</keyword>
<reference evidence="7 8" key="1">
    <citation type="submission" date="2016-06" db="EMBL/GenBank/DDBJ databases">
        <title>Evolution of pathogenesis and genome organization in the Tremellales.</title>
        <authorList>
            <person name="Cuomo C."/>
            <person name="Litvintseva A."/>
            <person name="Heitman J."/>
            <person name="Chen Y."/>
            <person name="Sun S."/>
            <person name="Springer D."/>
            <person name="Dromer F."/>
            <person name="Young S."/>
            <person name="Zeng Q."/>
            <person name="Chapman S."/>
            <person name="Gujja S."/>
            <person name="Saif S."/>
            <person name="Birren B."/>
        </authorList>
    </citation>
    <scope>NUCLEOTIDE SEQUENCE [LARGE SCALE GENOMIC DNA]</scope>
    <source>
        <strain evidence="7 8">CBS 7118</strain>
    </source>
</reference>
<proteinExistence type="inferred from homology"/>
<keyword evidence="3" id="KW-0418">Kinase</keyword>
<dbReference type="PANTHER" id="PTHR20275:SF0">
    <property type="entry name" value="NAD KINASE"/>
    <property type="match status" value="1"/>
</dbReference>
<dbReference type="GO" id="GO:0019674">
    <property type="term" value="P:NAD+ metabolic process"/>
    <property type="evidence" value="ECO:0007669"/>
    <property type="project" value="InterPro"/>
</dbReference>
<dbReference type="GO" id="GO:0003951">
    <property type="term" value="F:NAD+ kinase activity"/>
    <property type="evidence" value="ECO:0007669"/>
    <property type="project" value="InterPro"/>
</dbReference>
<evidence type="ECO:0000313" key="8">
    <source>
        <dbReference type="Proteomes" id="UP000094819"/>
    </source>
</evidence>
<evidence type="ECO:0000256" key="5">
    <source>
        <dbReference type="ARBA" id="ARBA00023027"/>
    </source>
</evidence>
<protein>
    <recommendedName>
        <fullName evidence="9">NAD+ kinase</fullName>
    </recommendedName>
</protein>
<dbReference type="HAMAP" id="MF_00361">
    <property type="entry name" value="NAD_kinase"/>
    <property type="match status" value="1"/>
</dbReference>
<dbReference type="GeneID" id="30194095"/>
<dbReference type="GO" id="GO:0006741">
    <property type="term" value="P:NADP+ biosynthetic process"/>
    <property type="evidence" value="ECO:0007669"/>
    <property type="project" value="InterPro"/>
</dbReference>
<accession>A0A1E3J1N5</accession>
<dbReference type="Pfam" id="PF01513">
    <property type="entry name" value="NAD_kinase"/>
    <property type="match status" value="1"/>
</dbReference>
<evidence type="ECO:0000313" key="7">
    <source>
        <dbReference type="EMBL" id="ODN94738.1"/>
    </source>
</evidence>
<keyword evidence="4" id="KW-0521">NADP</keyword>
<dbReference type="SUPFAM" id="SSF111331">
    <property type="entry name" value="NAD kinase/diacylglycerol kinase-like"/>
    <property type="match status" value="1"/>
</dbReference>
<organism evidence="7 8">
    <name type="scientific">Cryptococcus wingfieldii CBS 7118</name>
    <dbReference type="NCBI Taxonomy" id="1295528"/>
    <lineage>
        <taxon>Eukaryota</taxon>
        <taxon>Fungi</taxon>
        <taxon>Dikarya</taxon>
        <taxon>Basidiomycota</taxon>
        <taxon>Agaricomycotina</taxon>
        <taxon>Tremellomycetes</taxon>
        <taxon>Tremellales</taxon>
        <taxon>Cryptococcaceae</taxon>
        <taxon>Cryptococcus</taxon>
    </lineage>
</organism>